<feature type="domain" description="Retrotransposon gag" evidence="1">
    <location>
        <begin position="289"/>
        <end position="379"/>
    </location>
</feature>
<evidence type="ECO:0000313" key="2">
    <source>
        <dbReference type="EMBL" id="CAI9099090.1"/>
    </source>
</evidence>
<reference evidence="2" key="1">
    <citation type="submission" date="2023-03" db="EMBL/GenBank/DDBJ databases">
        <authorList>
            <person name="Julca I."/>
        </authorList>
    </citation>
    <scope>NUCLEOTIDE SEQUENCE</scope>
</reference>
<dbReference type="Proteomes" id="UP001161247">
    <property type="component" value="Chromosome 3"/>
</dbReference>
<evidence type="ECO:0000313" key="3">
    <source>
        <dbReference type="Proteomes" id="UP001161247"/>
    </source>
</evidence>
<protein>
    <submittedName>
        <fullName evidence="2">OLC1v1035861C1</fullName>
    </submittedName>
</protein>
<name>A0AAV1CVT6_OLDCO</name>
<gene>
    <name evidence="2" type="ORF">OLC1_LOCUS9172</name>
</gene>
<sequence length="447" mass="51099">MWNSWESFSECLVKEFGSTEVPKMNETCAIDLVVLGNWVERVSIEINDDKSLVVHDDFMIDEFLFTGYDDNNAPLESLVHSSESLNRASATLMSAIVHSSVDMSLNVEFDSVTLGLKNKKLAPAVVDRKCEGIIVRKCSINGRNLMSLFAIEPGGMKNHFVKNFVNLVHEDIGVDKLKCADDGFLGPSTQWPGLRMMRIAKTEEEEGGLQVVRRENVSIQDEMRKMIGMVMDRSPFIPDIRDEPKPLDFDFSKDFTKYSGDTDVSQWLQGYVHVMRIRNVSLNFMAKALPSYLTEQAQRWFGQLLEGCIISFEDLSIKLATRFFHSKQITRMSIDLSSIKQGQHESFSDFHRRFIRETLQIDNIDERDVQNGFIQGLNPFGKSSMLRVTLSTKPPWNSKEMWAIVENHIQWEHTLKRSQESFTAIGMRVKPKINMKIGQRYLSSIGS</sequence>
<keyword evidence="3" id="KW-1185">Reference proteome</keyword>
<proteinExistence type="predicted"/>
<accession>A0AAV1CVT6</accession>
<dbReference type="PANTHER" id="PTHR33223">
    <property type="entry name" value="CCHC-TYPE DOMAIN-CONTAINING PROTEIN"/>
    <property type="match status" value="1"/>
</dbReference>
<dbReference type="EMBL" id="OX459120">
    <property type="protein sequence ID" value="CAI9099090.1"/>
    <property type="molecule type" value="Genomic_DNA"/>
</dbReference>
<dbReference type="InterPro" id="IPR005162">
    <property type="entry name" value="Retrotrans_gag_dom"/>
</dbReference>
<dbReference type="AlphaFoldDB" id="A0AAV1CVT6"/>
<evidence type="ECO:0000259" key="1">
    <source>
        <dbReference type="Pfam" id="PF03732"/>
    </source>
</evidence>
<dbReference type="PANTHER" id="PTHR33223:SF10">
    <property type="entry name" value="AMINOTRANSFERASE-LIKE PLANT MOBILE DOMAIN-CONTAINING PROTEIN"/>
    <property type="match status" value="1"/>
</dbReference>
<dbReference type="Pfam" id="PF03732">
    <property type="entry name" value="Retrotrans_gag"/>
    <property type="match status" value="1"/>
</dbReference>
<organism evidence="2 3">
    <name type="scientific">Oldenlandia corymbosa var. corymbosa</name>
    <dbReference type="NCBI Taxonomy" id="529605"/>
    <lineage>
        <taxon>Eukaryota</taxon>
        <taxon>Viridiplantae</taxon>
        <taxon>Streptophyta</taxon>
        <taxon>Embryophyta</taxon>
        <taxon>Tracheophyta</taxon>
        <taxon>Spermatophyta</taxon>
        <taxon>Magnoliopsida</taxon>
        <taxon>eudicotyledons</taxon>
        <taxon>Gunneridae</taxon>
        <taxon>Pentapetalae</taxon>
        <taxon>asterids</taxon>
        <taxon>lamiids</taxon>
        <taxon>Gentianales</taxon>
        <taxon>Rubiaceae</taxon>
        <taxon>Rubioideae</taxon>
        <taxon>Spermacoceae</taxon>
        <taxon>Hedyotis-Oldenlandia complex</taxon>
        <taxon>Oldenlandia</taxon>
    </lineage>
</organism>